<feature type="compositionally biased region" description="Basic and acidic residues" evidence="1">
    <location>
        <begin position="193"/>
        <end position="205"/>
    </location>
</feature>
<feature type="compositionally biased region" description="Polar residues" evidence="1">
    <location>
        <begin position="161"/>
        <end position="178"/>
    </location>
</feature>
<dbReference type="AlphaFoldDB" id="A0A183DJW3"/>
<evidence type="ECO:0000256" key="1">
    <source>
        <dbReference type="SAM" id="MobiDB-lite"/>
    </source>
</evidence>
<protein>
    <submittedName>
        <fullName evidence="2">JmjC domain-containing protein</fullName>
    </submittedName>
</protein>
<feature type="compositionally biased region" description="Polar residues" evidence="1">
    <location>
        <begin position="224"/>
        <end position="238"/>
    </location>
</feature>
<feature type="region of interest" description="Disordered" evidence="1">
    <location>
        <begin position="161"/>
        <end position="238"/>
    </location>
</feature>
<evidence type="ECO:0000313" key="2">
    <source>
        <dbReference type="WBParaSite" id="GPUH_0000901401-mRNA-1"/>
    </source>
</evidence>
<dbReference type="WBParaSite" id="GPUH_0000901401-mRNA-1">
    <property type="protein sequence ID" value="GPUH_0000901401-mRNA-1"/>
    <property type="gene ID" value="GPUH_0000901401"/>
</dbReference>
<proteinExistence type="predicted"/>
<accession>A0A183DJW3</accession>
<organism evidence="2">
    <name type="scientific">Gongylonema pulchrum</name>
    <dbReference type="NCBI Taxonomy" id="637853"/>
    <lineage>
        <taxon>Eukaryota</taxon>
        <taxon>Metazoa</taxon>
        <taxon>Ecdysozoa</taxon>
        <taxon>Nematoda</taxon>
        <taxon>Chromadorea</taxon>
        <taxon>Rhabditida</taxon>
        <taxon>Spirurina</taxon>
        <taxon>Spiruromorpha</taxon>
        <taxon>Spiruroidea</taxon>
        <taxon>Gongylonematidae</taxon>
        <taxon>Gongylonema</taxon>
    </lineage>
</organism>
<reference evidence="2" key="1">
    <citation type="submission" date="2016-06" db="UniProtKB">
        <authorList>
            <consortium name="WormBaseParasite"/>
        </authorList>
    </citation>
    <scope>IDENTIFICATION</scope>
</reference>
<name>A0A183DJW3_9BILA</name>
<sequence>LAGECLHLVLEGGDDWRTPLQQVFNKKLGPSWNFLVMELQSGVAHFHVLKPETKPVKTYLECAVLWLTALYDDNASSASAPPKPKTIKKVVKKLATDKAAAGTTDGKAASKTGKVSRKKVAASITTAPALAAAASPDTKAGNDASACTLPSKKDMDAKLRNSLTNGTGAAGNDSSCTNGDGSGDSGVSVVDSDSEKSPKNKKATDFDEQDSTSPSQERVDTASGEYSTAQSKSNPQLK</sequence>